<name>A0A8J3MR22_9CHLR</name>
<dbReference type="Proteomes" id="UP000612362">
    <property type="component" value="Unassembled WGS sequence"/>
</dbReference>
<evidence type="ECO:0000313" key="1">
    <source>
        <dbReference type="EMBL" id="GHO45477.1"/>
    </source>
</evidence>
<sequence length="66" mass="8136">MSEQSYSTHSSTMRRLLADGFTEEEANRLLFMRDHVDEQIEYREMLEESRRLAFIRWLLEHNRMSR</sequence>
<dbReference type="AlphaFoldDB" id="A0A8J3MR22"/>
<reference evidence="1" key="1">
    <citation type="submission" date="2020-10" db="EMBL/GenBank/DDBJ databases">
        <title>Taxonomic study of unclassified bacteria belonging to the class Ktedonobacteria.</title>
        <authorList>
            <person name="Yabe S."/>
            <person name="Wang C.M."/>
            <person name="Zheng Y."/>
            <person name="Sakai Y."/>
            <person name="Cavaletti L."/>
            <person name="Monciardini P."/>
            <person name="Donadio S."/>
        </authorList>
    </citation>
    <scope>NUCLEOTIDE SEQUENCE</scope>
    <source>
        <strain evidence="1">SOSP1-1</strain>
    </source>
</reference>
<proteinExistence type="predicted"/>
<comment type="caution">
    <text evidence="1">The sequence shown here is derived from an EMBL/GenBank/DDBJ whole genome shotgun (WGS) entry which is preliminary data.</text>
</comment>
<dbReference type="EMBL" id="BNJF01000001">
    <property type="protein sequence ID" value="GHO45477.1"/>
    <property type="molecule type" value="Genomic_DNA"/>
</dbReference>
<organism evidence="1 2">
    <name type="scientific">Ktedonospora formicarum</name>
    <dbReference type="NCBI Taxonomy" id="2778364"/>
    <lineage>
        <taxon>Bacteria</taxon>
        <taxon>Bacillati</taxon>
        <taxon>Chloroflexota</taxon>
        <taxon>Ktedonobacteria</taxon>
        <taxon>Ktedonobacterales</taxon>
        <taxon>Ktedonobacteraceae</taxon>
        <taxon>Ktedonospora</taxon>
    </lineage>
</organism>
<dbReference type="RefSeq" id="WP_220194807.1">
    <property type="nucleotide sequence ID" value="NZ_BNJF01000001.1"/>
</dbReference>
<keyword evidence="2" id="KW-1185">Reference proteome</keyword>
<protein>
    <submittedName>
        <fullName evidence="1">Uncharacterized protein</fullName>
    </submittedName>
</protein>
<gene>
    <name evidence="1" type="ORF">KSX_36400</name>
</gene>
<accession>A0A8J3MR22</accession>
<evidence type="ECO:0000313" key="2">
    <source>
        <dbReference type="Proteomes" id="UP000612362"/>
    </source>
</evidence>